<dbReference type="InterPro" id="IPR023210">
    <property type="entry name" value="NADP_OxRdtase_dom"/>
</dbReference>
<keyword evidence="3 5" id="KW-0560">Oxidoreductase</keyword>
<comment type="caution">
    <text evidence="5">The sequence shown here is derived from an EMBL/GenBank/DDBJ whole genome shotgun (WGS) entry which is preliminary data.</text>
</comment>
<dbReference type="Gene3D" id="3.20.20.100">
    <property type="entry name" value="NADP-dependent oxidoreductase domain"/>
    <property type="match status" value="1"/>
</dbReference>
<dbReference type="Pfam" id="PF00248">
    <property type="entry name" value="Aldo_ket_red"/>
    <property type="match status" value="1"/>
</dbReference>
<dbReference type="RefSeq" id="WP_125675451.1">
    <property type="nucleotide sequence ID" value="NZ_JBHTOI010000049.1"/>
</dbReference>
<dbReference type="PROSITE" id="PS00063">
    <property type="entry name" value="ALDOKETO_REDUCTASE_3"/>
    <property type="match status" value="1"/>
</dbReference>
<evidence type="ECO:0000256" key="3">
    <source>
        <dbReference type="ARBA" id="ARBA00023002"/>
    </source>
</evidence>
<dbReference type="GO" id="GO:0016491">
    <property type="term" value="F:oxidoreductase activity"/>
    <property type="evidence" value="ECO:0007669"/>
    <property type="project" value="UniProtKB-KW"/>
</dbReference>
<dbReference type="PIRSF" id="PIRSF000097">
    <property type="entry name" value="AKR"/>
    <property type="match status" value="1"/>
</dbReference>
<proteinExistence type="inferred from homology"/>
<dbReference type="CDD" id="cd19133">
    <property type="entry name" value="AKR_AKR5F1"/>
    <property type="match status" value="1"/>
</dbReference>
<dbReference type="InterPro" id="IPR018170">
    <property type="entry name" value="Aldo/ket_reductase_CS"/>
</dbReference>
<evidence type="ECO:0000256" key="1">
    <source>
        <dbReference type="ARBA" id="ARBA00007905"/>
    </source>
</evidence>
<dbReference type="InterPro" id="IPR020471">
    <property type="entry name" value="AKR"/>
</dbReference>
<evidence type="ECO:0000313" key="6">
    <source>
        <dbReference type="Proteomes" id="UP001597251"/>
    </source>
</evidence>
<evidence type="ECO:0000259" key="4">
    <source>
        <dbReference type="Pfam" id="PF00248"/>
    </source>
</evidence>
<protein>
    <submittedName>
        <fullName evidence="5">Aldo/keto reductase</fullName>
        <ecNumber evidence="5">1.1.1.-</ecNumber>
    </submittedName>
</protein>
<comment type="similarity">
    <text evidence="1">Belongs to the aldo/keto reductase family.</text>
</comment>
<feature type="domain" description="NADP-dependent oxidoreductase" evidence="4">
    <location>
        <begin position="15"/>
        <end position="257"/>
    </location>
</feature>
<dbReference type="PRINTS" id="PR00069">
    <property type="entry name" value="ALDKETRDTASE"/>
</dbReference>
<dbReference type="InterPro" id="IPR036812">
    <property type="entry name" value="NAD(P)_OxRdtase_dom_sf"/>
</dbReference>
<dbReference type="PROSITE" id="PS00062">
    <property type="entry name" value="ALDOKETO_REDUCTASE_2"/>
    <property type="match status" value="1"/>
</dbReference>
<dbReference type="Proteomes" id="UP001597251">
    <property type="component" value="Unassembled WGS sequence"/>
</dbReference>
<name>A0ABW4BXB1_9LACO</name>
<keyword evidence="6" id="KW-1185">Reference proteome</keyword>
<dbReference type="PROSITE" id="PS00798">
    <property type="entry name" value="ALDOKETO_REDUCTASE_1"/>
    <property type="match status" value="1"/>
</dbReference>
<evidence type="ECO:0000256" key="2">
    <source>
        <dbReference type="ARBA" id="ARBA00022857"/>
    </source>
</evidence>
<accession>A0ABW4BXB1</accession>
<evidence type="ECO:0000313" key="5">
    <source>
        <dbReference type="EMBL" id="MFD1419270.1"/>
    </source>
</evidence>
<reference evidence="6" key="1">
    <citation type="journal article" date="2019" name="Int. J. Syst. Evol. Microbiol.">
        <title>The Global Catalogue of Microorganisms (GCM) 10K type strain sequencing project: providing services to taxonomists for standard genome sequencing and annotation.</title>
        <authorList>
            <consortium name="The Broad Institute Genomics Platform"/>
            <consortium name="The Broad Institute Genome Sequencing Center for Infectious Disease"/>
            <person name="Wu L."/>
            <person name="Ma J."/>
        </authorList>
    </citation>
    <scope>NUCLEOTIDE SEQUENCE [LARGE SCALE GENOMIC DNA]</scope>
    <source>
        <strain evidence="6">CCM 8936</strain>
    </source>
</reference>
<keyword evidence="2" id="KW-0521">NADP</keyword>
<dbReference type="SUPFAM" id="SSF51430">
    <property type="entry name" value="NAD(P)-linked oxidoreductase"/>
    <property type="match status" value="1"/>
</dbReference>
<organism evidence="5 6">
    <name type="scientific">Companilactobacillus keshanensis</name>
    <dbReference type="NCBI Taxonomy" id="2486003"/>
    <lineage>
        <taxon>Bacteria</taxon>
        <taxon>Bacillati</taxon>
        <taxon>Bacillota</taxon>
        <taxon>Bacilli</taxon>
        <taxon>Lactobacillales</taxon>
        <taxon>Lactobacillaceae</taxon>
        <taxon>Companilactobacillus</taxon>
    </lineage>
</organism>
<dbReference type="EC" id="1.1.1.-" evidence="5"/>
<sequence>MKYITLNNGVKMPQLGLGVFQIEDFDTAKKTVLTGLKNGYRLIDTATAYKNESAVGEAIKESDIRREDIFVTSKLWVQDMTYDGAKRGFQSSLDKLGLDYIDLYLLHLPIGDIFGAWHALEELYETGKIRAIGVSNFEPSRLVDFIHFNKVIPAVNQIKLNIFNQQTEIREFMHDYDIKLEAWGPFDEGKHNIFKDLLLTKIGEKYQKSAAQVALRWIIEQNAIAIPKSTHEERLVQNMDIFDFSLTDEDLKEISTFNIDNSRLGYHDPEEVSRILDLEFH</sequence>
<gene>
    <name evidence="5" type="ORF">ACFQ42_11000</name>
</gene>
<dbReference type="PANTHER" id="PTHR43827">
    <property type="entry name" value="2,5-DIKETO-D-GLUCONIC ACID REDUCTASE"/>
    <property type="match status" value="1"/>
</dbReference>
<dbReference type="PANTHER" id="PTHR43827:SF3">
    <property type="entry name" value="NADP-DEPENDENT OXIDOREDUCTASE DOMAIN-CONTAINING PROTEIN"/>
    <property type="match status" value="1"/>
</dbReference>
<dbReference type="EMBL" id="JBHTOI010000049">
    <property type="protein sequence ID" value="MFD1419270.1"/>
    <property type="molecule type" value="Genomic_DNA"/>
</dbReference>